<proteinExistence type="predicted"/>
<evidence type="ECO:0000313" key="2">
    <source>
        <dbReference type="Proteomes" id="UP000569732"/>
    </source>
</evidence>
<organism evidence="1 2">
    <name type="scientific">Spartinivicinus marinus</name>
    <dbReference type="NCBI Taxonomy" id="2994442"/>
    <lineage>
        <taxon>Bacteria</taxon>
        <taxon>Pseudomonadati</taxon>
        <taxon>Pseudomonadota</taxon>
        <taxon>Gammaproteobacteria</taxon>
        <taxon>Oceanospirillales</taxon>
        <taxon>Zooshikellaceae</taxon>
        <taxon>Spartinivicinus</taxon>
    </lineage>
</organism>
<reference evidence="1 2" key="1">
    <citation type="submission" date="2020-07" db="EMBL/GenBank/DDBJ databases">
        <title>Endozoicomonas sp. nov., isolated from sediment.</title>
        <authorList>
            <person name="Gu T."/>
        </authorList>
    </citation>
    <scope>NUCLEOTIDE SEQUENCE [LARGE SCALE GENOMIC DNA]</scope>
    <source>
        <strain evidence="1 2">SM1973</strain>
    </source>
</reference>
<sequence>MNWQEYSNDNQPKDGEYVLFYVKEDITGIPFFESIGLSGTDEKLNVAVYPEYEPYGIGWASIEMPTENSFPNFRQQAGNVISLRRTTP</sequence>
<dbReference type="RefSeq" id="WP_180572096.1">
    <property type="nucleotide sequence ID" value="NZ_JACCKB010000310.1"/>
</dbReference>
<dbReference type="AlphaFoldDB" id="A0A853IJI6"/>
<name>A0A853IJI6_9GAMM</name>
<keyword evidence="2" id="KW-1185">Reference proteome</keyword>
<accession>A0A853IJI6</accession>
<dbReference type="Proteomes" id="UP000569732">
    <property type="component" value="Unassembled WGS sequence"/>
</dbReference>
<gene>
    <name evidence="1" type="ORF">H0A36_29615</name>
</gene>
<dbReference type="EMBL" id="JACCKB010000310">
    <property type="protein sequence ID" value="NYZ70174.1"/>
    <property type="molecule type" value="Genomic_DNA"/>
</dbReference>
<protein>
    <submittedName>
        <fullName evidence="1">Uncharacterized protein</fullName>
    </submittedName>
</protein>
<evidence type="ECO:0000313" key="1">
    <source>
        <dbReference type="EMBL" id="NYZ70174.1"/>
    </source>
</evidence>
<comment type="caution">
    <text evidence="1">The sequence shown here is derived from an EMBL/GenBank/DDBJ whole genome shotgun (WGS) entry which is preliminary data.</text>
</comment>